<proteinExistence type="predicted"/>
<reference evidence="1 2" key="1">
    <citation type="submission" date="2018-08" db="EMBL/GenBank/DDBJ databases">
        <title>Mucilaginibacter terrae sp. nov., isolated from manganese diggings.</title>
        <authorList>
            <person name="Huang Y."/>
            <person name="Zhou Z."/>
        </authorList>
    </citation>
    <scope>NUCLEOTIDE SEQUENCE [LARGE SCALE GENOMIC DNA]</scope>
    <source>
        <strain evidence="1 2">ZH6</strain>
    </source>
</reference>
<accession>A0A3E2NXU8</accession>
<organism evidence="1 2">
    <name type="scientific">Mucilaginibacter terrenus</name>
    <dbReference type="NCBI Taxonomy" id="2482727"/>
    <lineage>
        <taxon>Bacteria</taxon>
        <taxon>Pseudomonadati</taxon>
        <taxon>Bacteroidota</taxon>
        <taxon>Sphingobacteriia</taxon>
        <taxon>Sphingobacteriales</taxon>
        <taxon>Sphingobacteriaceae</taxon>
        <taxon>Mucilaginibacter</taxon>
    </lineage>
</organism>
<dbReference type="Proteomes" id="UP000260823">
    <property type="component" value="Unassembled WGS sequence"/>
</dbReference>
<protein>
    <submittedName>
        <fullName evidence="1">Uncharacterized protein</fullName>
    </submittedName>
</protein>
<comment type="caution">
    <text evidence="1">The sequence shown here is derived from an EMBL/GenBank/DDBJ whole genome shotgun (WGS) entry which is preliminary data.</text>
</comment>
<evidence type="ECO:0000313" key="1">
    <source>
        <dbReference type="EMBL" id="RFZ85680.1"/>
    </source>
</evidence>
<name>A0A3E2NXU8_9SPHI</name>
<gene>
    <name evidence="1" type="ORF">DYU05_08810</name>
</gene>
<keyword evidence="2" id="KW-1185">Reference proteome</keyword>
<dbReference type="OrthoDB" id="800062at2"/>
<dbReference type="AlphaFoldDB" id="A0A3E2NXU8"/>
<evidence type="ECO:0000313" key="2">
    <source>
        <dbReference type="Proteomes" id="UP000260823"/>
    </source>
</evidence>
<dbReference type="RefSeq" id="WP_117382577.1">
    <property type="nucleotide sequence ID" value="NZ_QWDE01000001.1"/>
</dbReference>
<sequence>MHIVYSALRIAAKAERTNQQTELQLRINAYRLACEKYSEDIAAIQRYLPGWQPAFNYHSTLKSI</sequence>
<dbReference type="EMBL" id="QWDE01000001">
    <property type="protein sequence ID" value="RFZ85680.1"/>
    <property type="molecule type" value="Genomic_DNA"/>
</dbReference>